<keyword evidence="4" id="KW-1185">Reference proteome</keyword>
<name>W7IWA9_9PSEU</name>
<dbReference type="InterPro" id="IPR046268">
    <property type="entry name" value="DUF6301"/>
</dbReference>
<evidence type="ECO:0000256" key="1">
    <source>
        <dbReference type="SAM" id="MobiDB-lite"/>
    </source>
</evidence>
<proteinExistence type="predicted"/>
<evidence type="ECO:0000313" key="3">
    <source>
        <dbReference type="EMBL" id="EWC61082.1"/>
    </source>
</evidence>
<reference evidence="3 4" key="1">
    <citation type="journal article" date="2014" name="Genome Announc.">
        <title>Draft Genome Sequence of the Antitrypanosomally Active Sponge-Associated Bacterium Actinokineospora sp. Strain EG49.</title>
        <authorList>
            <person name="Harjes J."/>
            <person name="Ryu T."/>
            <person name="Abdelmohsen U.R."/>
            <person name="Moitinho-Silva L."/>
            <person name="Horn H."/>
            <person name="Ravasi T."/>
            <person name="Hentschel U."/>
        </authorList>
    </citation>
    <scope>NUCLEOTIDE SEQUENCE [LARGE SCALE GENOMIC DNA]</scope>
    <source>
        <strain evidence="3 4">EG49</strain>
    </source>
</reference>
<protein>
    <recommendedName>
        <fullName evidence="2">TY-Chap N-terminal domain-containing protein</fullName>
    </recommendedName>
</protein>
<dbReference type="EMBL" id="AYXG01000131">
    <property type="protein sequence ID" value="EWC61082.1"/>
    <property type="molecule type" value="Genomic_DNA"/>
</dbReference>
<dbReference type="Proteomes" id="UP000019277">
    <property type="component" value="Unassembled WGS sequence"/>
</dbReference>
<dbReference type="Pfam" id="PF19818">
    <property type="entry name" value="DUF6301"/>
    <property type="match status" value="1"/>
</dbReference>
<gene>
    <name evidence="3" type="ORF">UO65_3653</name>
</gene>
<dbReference type="eggNOG" id="ENOG50336YM">
    <property type="taxonomic scope" value="Bacteria"/>
</dbReference>
<dbReference type="STRING" id="909613.UO65_3653"/>
<sequence>MTWKAMAPAEVCDLVDFWDAAPWPLTRDQVQQRAVERFGWTTEVEDGTSYLMNTVSGFTVPDVSTIGSKGDLSYLKLNVADTIREVTPGSRRFLGDAFALAVREGEGRWGVPTLRDGEGTTSADWDTASGGRISFNLTARSLSAVFHTPQDVEGFERADHRGSEGAKPVASDDPGSRSTTTPPVPWRMAHDWELFTERLADAFRDVTDRVFLIVHAAADPRRYVQFAAAPDLLDAEAPATDVVRDADEHLLRRTGWTAPDVAQPNWTSSLRRPALTDEFVQLARCCTAALHGAYGITSPDGLRYRAWCEPPGAGAAAAVEFPVLGLD</sequence>
<evidence type="ECO:0000259" key="2">
    <source>
        <dbReference type="Pfam" id="PF22552"/>
    </source>
</evidence>
<accession>W7IWA9</accession>
<dbReference type="OrthoDB" id="5068970at2"/>
<dbReference type="InterPro" id="IPR054344">
    <property type="entry name" value="TY-Chap_N"/>
</dbReference>
<evidence type="ECO:0000313" key="4">
    <source>
        <dbReference type="Proteomes" id="UP000019277"/>
    </source>
</evidence>
<dbReference type="RefSeq" id="WP_035284009.1">
    <property type="nucleotide sequence ID" value="NZ_AYXG01000131.1"/>
</dbReference>
<dbReference type="AlphaFoldDB" id="W7IWA9"/>
<feature type="domain" description="TY-Chap N-terminal" evidence="2">
    <location>
        <begin position="191"/>
        <end position="302"/>
    </location>
</feature>
<dbReference type="Pfam" id="PF22552">
    <property type="entry name" value="TY-Chap3"/>
    <property type="match status" value="1"/>
</dbReference>
<feature type="region of interest" description="Disordered" evidence="1">
    <location>
        <begin position="155"/>
        <end position="184"/>
    </location>
</feature>
<feature type="compositionally biased region" description="Basic and acidic residues" evidence="1">
    <location>
        <begin position="155"/>
        <end position="164"/>
    </location>
</feature>
<comment type="caution">
    <text evidence="3">The sequence shown here is derived from an EMBL/GenBank/DDBJ whole genome shotgun (WGS) entry which is preliminary data.</text>
</comment>
<organism evidence="3 4">
    <name type="scientific">Actinokineospora spheciospongiae</name>
    <dbReference type="NCBI Taxonomy" id="909613"/>
    <lineage>
        <taxon>Bacteria</taxon>
        <taxon>Bacillati</taxon>
        <taxon>Actinomycetota</taxon>
        <taxon>Actinomycetes</taxon>
        <taxon>Pseudonocardiales</taxon>
        <taxon>Pseudonocardiaceae</taxon>
        <taxon>Actinokineospora</taxon>
    </lineage>
</organism>